<dbReference type="OrthoDB" id="9797850at2"/>
<dbReference type="PANTHER" id="PTHR30535">
    <property type="entry name" value="VITAMIN B12-BINDING PROTEIN"/>
    <property type="match status" value="1"/>
</dbReference>
<dbReference type="PROSITE" id="PS50983">
    <property type="entry name" value="FE_B12_PBP"/>
    <property type="match status" value="1"/>
</dbReference>
<dbReference type="InterPro" id="IPR050902">
    <property type="entry name" value="ABC_Transporter_SBP"/>
</dbReference>
<keyword evidence="5" id="KW-1185">Reference proteome</keyword>
<evidence type="ECO:0000313" key="5">
    <source>
        <dbReference type="Proteomes" id="UP000023703"/>
    </source>
</evidence>
<dbReference type="HOGENOM" id="CLU_038034_7_1_11"/>
<accession>X5DQD2</accession>
<evidence type="ECO:0000259" key="3">
    <source>
        <dbReference type="PROSITE" id="PS50983"/>
    </source>
</evidence>
<proteinExistence type="inferred from homology"/>
<dbReference type="InterPro" id="IPR002491">
    <property type="entry name" value="ABC_transptr_periplasmic_BD"/>
</dbReference>
<dbReference type="EMBL" id="CP006842">
    <property type="protein sequence ID" value="AHW62862.1"/>
    <property type="molecule type" value="Genomic_DNA"/>
</dbReference>
<dbReference type="KEGG" id="cgy:CGLY_02070"/>
<dbReference type="RefSeq" id="WP_038545711.1">
    <property type="nucleotide sequence ID" value="NZ_CP006842.1"/>
</dbReference>
<evidence type="ECO:0000313" key="4">
    <source>
        <dbReference type="EMBL" id="AHW62862.1"/>
    </source>
</evidence>
<dbReference type="PROSITE" id="PS51257">
    <property type="entry name" value="PROKAR_LIPOPROTEIN"/>
    <property type="match status" value="1"/>
</dbReference>
<dbReference type="AlphaFoldDB" id="X5DQD2"/>
<dbReference type="PANTHER" id="PTHR30535:SF4">
    <property type="entry name" value="HEMIN-BINDING PERIPLASMIC PROTEIN HMUT"/>
    <property type="match status" value="1"/>
</dbReference>
<comment type="similarity">
    <text evidence="1">Belongs to the bacterial solute-binding protein 8 family.</text>
</comment>
<gene>
    <name evidence="4" type="primary">znuA2</name>
    <name evidence="4" type="ORF">CGLY_02070</name>
</gene>
<dbReference type="Pfam" id="PF01497">
    <property type="entry name" value="Peripla_BP_2"/>
    <property type="match status" value="1"/>
</dbReference>
<keyword evidence="2" id="KW-0732">Signal</keyword>
<reference evidence="4 5" key="1">
    <citation type="journal article" date="2015" name="Int. J. Syst. Evol. Microbiol.">
        <title>Revisiting Corynebacterium glyciniphilum (ex Kubota et al., 1972) sp. nov., nom. rev., isolated from putrefied banana.</title>
        <authorList>
            <person name="Al-Dilaimi A."/>
            <person name="Bednarz H."/>
            <person name="Lomker A."/>
            <person name="Niehaus K."/>
            <person name="Kalinowski J."/>
            <person name="Ruckert C."/>
        </authorList>
    </citation>
    <scope>NUCLEOTIDE SEQUENCE [LARGE SCALE GENOMIC DNA]</scope>
    <source>
        <strain evidence="4">AJ 3170</strain>
    </source>
</reference>
<dbReference type="eggNOG" id="COG0614">
    <property type="taxonomic scope" value="Bacteria"/>
</dbReference>
<evidence type="ECO:0000256" key="2">
    <source>
        <dbReference type="SAM" id="SignalP"/>
    </source>
</evidence>
<name>X5DQD2_9CORY</name>
<feature type="chain" id="PRO_5004955950" evidence="2">
    <location>
        <begin position="29"/>
        <end position="325"/>
    </location>
</feature>
<dbReference type="Proteomes" id="UP000023703">
    <property type="component" value="Chromosome"/>
</dbReference>
<feature type="signal peptide" evidence="2">
    <location>
        <begin position="1"/>
        <end position="28"/>
    </location>
</feature>
<keyword evidence="4" id="KW-0449">Lipoprotein</keyword>
<protein>
    <submittedName>
        <fullName evidence="4">ABC-type zinc transporter, substrate-binding lipoprotein</fullName>
    </submittedName>
</protein>
<feature type="domain" description="Fe/B12 periplasmic-binding" evidence="3">
    <location>
        <begin position="51"/>
        <end position="325"/>
    </location>
</feature>
<sequence length="325" mass="34432">MTRNTATTLSTASIVLATSLLLASCTQADDTAATTVDNCGDTVTLDGVPDNVTLLKPAAVSTLSALGVLDHVTHRAGQYPTEYYDDATNAVLDDIPSITDRTDDSGHLQISREEVVASGADLVLGETDTVNRQTLASSDIPLIEEPAFCDAIDGDVTWDDVWDQIRLYGTVFNRPGQATALVDDLQRRLDTAQEASKAAGAGRSVAVLYPTVGGGVTYAYGTGSMAAPVVAATGASNVYADQNERVFDVSAEDIVDRNPDVIVALYSSGDSDRVVDDVNRLPGIDRTTAGRDQRILPMLLNYAEPPTPLAVDGVDTLNNYLREHP</sequence>
<dbReference type="Gene3D" id="3.40.50.1980">
    <property type="entry name" value="Nitrogenase molybdenum iron protein domain"/>
    <property type="match status" value="2"/>
</dbReference>
<organism evidence="4 5">
    <name type="scientific">Corynebacterium glyciniphilum AJ 3170</name>
    <dbReference type="NCBI Taxonomy" id="1404245"/>
    <lineage>
        <taxon>Bacteria</taxon>
        <taxon>Bacillati</taxon>
        <taxon>Actinomycetota</taxon>
        <taxon>Actinomycetes</taxon>
        <taxon>Mycobacteriales</taxon>
        <taxon>Corynebacteriaceae</taxon>
        <taxon>Corynebacterium</taxon>
    </lineage>
</organism>
<dbReference type="SUPFAM" id="SSF53807">
    <property type="entry name" value="Helical backbone' metal receptor"/>
    <property type="match status" value="1"/>
</dbReference>
<dbReference type="STRING" id="1404245.CGLY_02070"/>
<evidence type="ECO:0000256" key="1">
    <source>
        <dbReference type="ARBA" id="ARBA00008814"/>
    </source>
</evidence>